<dbReference type="GO" id="GO:0003677">
    <property type="term" value="F:DNA binding"/>
    <property type="evidence" value="ECO:0007669"/>
    <property type="project" value="UniProtKB-KW"/>
</dbReference>
<dbReference type="SUPFAM" id="SSF46785">
    <property type="entry name" value="Winged helix' DNA-binding domain"/>
    <property type="match status" value="1"/>
</dbReference>
<evidence type="ECO:0000259" key="4">
    <source>
        <dbReference type="PROSITE" id="PS50987"/>
    </source>
</evidence>
<evidence type="ECO:0000313" key="5">
    <source>
        <dbReference type="EMBL" id="MVO76819.1"/>
    </source>
</evidence>
<dbReference type="PANTHER" id="PTHR43132:SF2">
    <property type="entry name" value="ARSENICAL RESISTANCE OPERON REPRESSOR ARSR-RELATED"/>
    <property type="match status" value="1"/>
</dbReference>
<feature type="domain" description="HTH arsR-type" evidence="4">
    <location>
        <begin position="12"/>
        <end position="108"/>
    </location>
</feature>
<protein>
    <submittedName>
        <fullName evidence="5">Metalloregulator ArsR/SmtB family transcription factor</fullName>
    </submittedName>
</protein>
<dbReference type="EMBL" id="WQMS01000002">
    <property type="protein sequence ID" value="MVO76819.1"/>
    <property type="molecule type" value="Genomic_DNA"/>
</dbReference>
<keyword evidence="1" id="KW-0805">Transcription regulation</keyword>
<dbReference type="GO" id="GO:0003700">
    <property type="term" value="F:DNA-binding transcription factor activity"/>
    <property type="evidence" value="ECO:0007669"/>
    <property type="project" value="InterPro"/>
</dbReference>
<dbReference type="PANTHER" id="PTHR43132">
    <property type="entry name" value="ARSENICAL RESISTANCE OPERON REPRESSOR ARSR-RELATED"/>
    <property type="match status" value="1"/>
</dbReference>
<proteinExistence type="predicted"/>
<dbReference type="Gene3D" id="1.10.10.10">
    <property type="entry name" value="Winged helix-like DNA-binding domain superfamily/Winged helix DNA-binding domain"/>
    <property type="match status" value="1"/>
</dbReference>
<evidence type="ECO:0000256" key="1">
    <source>
        <dbReference type="ARBA" id="ARBA00023015"/>
    </source>
</evidence>
<evidence type="ECO:0000256" key="3">
    <source>
        <dbReference type="ARBA" id="ARBA00023163"/>
    </source>
</evidence>
<dbReference type="CDD" id="cd00090">
    <property type="entry name" value="HTH_ARSR"/>
    <property type="match status" value="1"/>
</dbReference>
<organism evidence="5 6">
    <name type="scientific">Sphingomonas horti</name>
    <dbReference type="NCBI Taxonomy" id="2682842"/>
    <lineage>
        <taxon>Bacteria</taxon>
        <taxon>Pseudomonadati</taxon>
        <taxon>Pseudomonadota</taxon>
        <taxon>Alphaproteobacteria</taxon>
        <taxon>Sphingomonadales</taxon>
        <taxon>Sphingomonadaceae</taxon>
        <taxon>Sphingomonas</taxon>
    </lineage>
</organism>
<dbReference type="PRINTS" id="PR00778">
    <property type="entry name" value="HTHARSR"/>
</dbReference>
<accession>A0A6I4IXF5</accession>
<keyword evidence="6" id="KW-1185">Reference proteome</keyword>
<comment type="caution">
    <text evidence="5">The sequence shown here is derived from an EMBL/GenBank/DDBJ whole genome shotgun (WGS) entry which is preliminary data.</text>
</comment>
<dbReference type="AlphaFoldDB" id="A0A6I4IXF5"/>
<evidence type="ECO:0000256" key="2">
    <source>
        <dbReference type="ARBA" id="ARBA00023125"/>
    </source>
</evidence>
<dbReference type="InterPro" id="IPR036390">
    <property type="entry name" value="WH_DNA-bd_sf"/>
</dbReference>
<dbReference type="InterPro" id="IPR011991">
    <property type="entry name" value="ArsR-like_HTH"/>
</dbReference>
<dbReference type="Proteomes" id="UP000441389">
    <property type="component" value="Unassembled WGS sequence"/>
</dbReference>
<dbReference type="InterPro" id="IPR051011">
    <property type="entry name" value="Metal_resp_trans_reg"/>
</dbReference>
<gene>
    <name evidence="5" type="ORF">GON01_02540</name>
</gene>
<evidence type="ECO:0000313" key="6">
    <source>
        <dbReference type="Proteomes" id="UP000441389"/>
    </source>
</evidence>
<dbReference type="Pfam" id="PF12840">
    <property type="entry name" value="HTH_20"/>
    <property type="match status" value="1"/>
</dbReference>
<dbReference type="SMART" id="SM00418">
    <property type="entry name" value="HTH_ARSR"/>
    <property type="match status" value="1"/>
</dbReference>
<keyword evidence="3" id="KW-0804">Transcription</keyword>
<keyword evidence="2" id="KW-0238">DNA-binding</keyword>
<name>A0A6I4IXF5_9SPHN</name>
<dbReference type="InterPro" id="IPR036388">
    <property type="entry name" value="WH-like_DNA-bd_sf"/>
</dbReference>
<sequence>MLLLMWVRLDYLVAMDGTAALPILSALAQRTRLDAYLHLRDVHPKGLSSGEIAKTLGTPANTMSSHLLILARAGLITASRDGKTVYYHAEVGMAQRLADFLSAAEAVRHS</sequence>
<reference evidence="5 6" key="1">
    <citation type="submission" date="2019-12" db="EMBL/GenBank/DDBJ databases">
        <authorList>
            <person name="Huq M.A."/>
        </authorList>
    </citation>
    <scope>NUCLEOTIDE SEQUENCE [LARGE SCALE GENOMIC DNA]</scope>
    <source>
        <strain evidence="5 6">MAH-20</strain>
    </source>
</reference>
<dbReference type="PROSITE" id="PS50987">
    <property type="entry name" value="HTH_ARSR_2"/>
    <property type="match status" value="1"/>
</dbReference>
<dbReference type="InterPro" id="IPR001845">
    <property type="entry name" value="HTH_ArsR_DNA-bd_dom"/>
</dbReference>
<dbReference type="NCBIfam" id="NF033788">
    <property type="entry name" value="HTH_metalloreg"/>
    <property type="match status" value="1"/>
</dbReference>